<dbReference type="InterPro" id="IPR016163">
    <property type="entry name" value="Ald_DH_C"/>
</dbReference>
<evidence type="ECO:0000256" key="7">
    <source>
        <dbReference type="RuleBase" id="RU003345"/>
    </source>
</evidence>
<evidence type="ECO:0000259" key="9">
    <source>
        <dbReference type="Pfam" id="PF00171"/>
    </source>
</evidence>
<dbReference type="Gene3D" id="3.40.605.10">
    <property type="entry name" value="Aldehyde Dehydrogenase, Chain A, domain 1"/>
    <property type="match status" value="2"/>
</dbReference>
<evidence type="ECO:0000256" key="5">
    <source>
        <dbReference type="ARBA" id="ARBA00024226"/>
    </source>
</evidence>
<reference evidence="11" key="1">
    <citation type="submission" date="2016-10" db="EMBL/GenBank/DDBJ databases">
        <authorList>
            <person name="Jeantristanb JTB J.-T."/>
            <person name="Ricardo R."/>
        </authorList>
    </citation>
    <scope>NUCLEOTIDE SEQUENCE [LARGE SCALE GENOMIC DNA]</scope>
</reference>
<comment type="subunit">
    <text evidence="2">Homotetramer.</text>
</comment>
<comment type="similarity">
    <text evidence="1 7">Belongs to the aldehyde dehydrogenase family.</text>
</comment>
<keyword evidence="11" id="KW-1185">Reference proteome</keyword>
<protein>
    <recommendedName>
        <fullName evidence="5">aldehyde dehydrogenase (NAD(+))</fullName>
        <ecNumber evidence="5">1.2.1.3</ecNumber>
    </recommendedName>
</protein>
<dbReference type="Pfam" id="PF00171">
    <property type="entry name" value="Aldedh"/>
    <property type="match status" value="1"/>
</dbReference>
<dbReference type="InterPro" id="IPR015590">
    <property type="entry name" value="Aldehyde_DH_dom"/>
</dbReference>
<dbReference type="OrthoDB" id="310895at2759"/>
<dbReference type="Proteomes" id="UP000249723">
    <property type="component" value="Unassembled WGS sequence"/>
</dbReference>
<dbReference type="InterPro" id="IPR016161">
    <property type="entry name" value="Ald_DH/histidinol_DH"/>
</dbReference>
<keyword evidence="4" id="KW-0520">NAD</keyword>
<dbReference type="PANTHER" id="PTHR43521">
    <property type="entry name" value="ALPHA-AMINOADIPIC SEMIALDEHYDE DEHYDROGENASE"/>
    <property type="match status" value="1"/>
</dbReference>
<dbReference type="SUPFAM" id="SSF53720">
    <property type="entry name" value="ALDH-like"/>
    <property type="match status" value="2"/>
</dbReference>
<proteinExistence type="inferred from homology"/>
<dbReference type="PROSITE" id="PS00687">
    <property type="entry name" value="ALDEHYDE_DEHYDR_GLU"/>
    <property type="match status" value="1"/>
</dbReference>
<evidence type="ECO:0000256" key="6">
    <source>
        <dbReference type="PROSITE-ProRule" id="PRU10007"/>
    </source>
</evidence>
<evidence type="ECO:0000313" key="11">
    <source>
        <dbReference type="Proteomes" id="UP000249723"/>
    </source>
</evidence>
<feature type="active site" evidence="6">
    <location>
        <position position="298"/>
    </location>
</feature>
<evidence type="ECO:0000313" key="10">
    <source>
        <dbReference type="EMBL" id="SCZ93664.1"/>
    </source>
</evidence>
<keyword evidence="3 7" id="KW-0560">Oxidoreductase</keyword>
<dbReference type="InterPro" id="IPR016162">
    <property type="entry name" value="Ald_DH_N"/>
</dbReference>
<evidence type="ECO:0000256" key="3">
    <source>
        <dbReference type="ARBA" id="ARBA00023002"/>
    </source>
</evidence>
<dbReference type="EC" id="1.2.1.3" evidence="5"/>
<evidence type="ECO:0000256" key="8">
    <source>
        <dbReference type="SAM" id="MobiDB-lite"/>
    </source>
</evidence>
<dbReference type="AlphaFoldDB" id="A0A2X0NMK2"/>
<feature type="region of interest" description="Disordered" evidence="8">
    <location>
        <begin position="484"/>
        <end position="508"/>
    </location>
</feature>
<feature type="domain" description="Aldehyde dehydrogenase" evidence="9">
    <location>
        <begin position="68"/>
        <end position="481"/>
    </location>
</feature>
<accession>A0A2X0NMK2</accession>
<dbReference type="PANTHER" id="PTHR43521:SF1">
    <property type="entry name" value="ALPHA-AMINOADIPIC SEMIALDEHYDE DEHYDROGENASE"/>
    <property type="match status" value="1"/>
</dbReference>
<dbReference type="STRING" id="289078.A0A2X0NMK2"/>
<evidence type="ECO:0000256" key="1">
    <source>
        <dbReference type="ARBA" id="ARBA00009986"/>
    </source>
</evidence>
<dbReference type="InterPro" id="IPR029510">
    <property type="entry name" value="Ald_DH_CS_GLU"/>
</dbReference>
<gene>
    <name evidence="10" type="ORF">BZ3500_MVSOF-1268-A1-R1_CHR6-3G08805</name>
</gene>
<name>A0A2X0NMK2_9BASI</name>
<dbReference type="InterPro" id="IPR044638">
    <property type="entry name" value="ALDH7A1-like"/>
</dbReference>
<evidence type="ECO:0000256" key="2">
    <source>
        <dbReference type="ARBA" id="ARBA00011881"/>
    </source>
</evidence>
<evidence type="ECO:0000256" key="4">
    <source>
        <dbReference type="ARBA" id="ARBA00023027"/>
    </source>
</evidence>
<dbReference type="Gene3D" id="3.40.309.10">
    <property type="entry name" value="Aldehyde Dehydrogenase, Chain A, domain 2"/>
    <property type="match status" value="2"/>
</dbReference>
<dbReference type="GO" id="GO:0004029">
    <property type="term" value="F:aldehyde dehydrogenase (NAD+) activity"/>
    <property type="evidence" value="ECO:0007669"/>
    <property type="project" value="UniProtKB-EC"/>
</dbReference>
<organism evidence="10 11">
    <name type="scientific">Microbotryum saponariae</name>
    <dbReference type="NCBI Taxonomy" id="289078"/>
    <lineage>
        <taxon>Eukaryota</taxon>
        <taxon>Fungi</taxon>
        <taxon>Dikarya</taxon>
        <taxon>Basidiomycota</taxon>
        <taxon>Pucciniomycotina</taxon>
        <taxon>Microbotryomycetes</taxon>
        <taxon>Microbotryales</taxon>
        <taxon>Microbotryaceae</taxon>
        <taxon>Microbotryum</taxon>
    </lineage>
</organism>
<dbReference type="EMBL" id="FMWP01000048">
    <property type="protein sequence ID" value="SCZ93664.1"/>
    <property type="molecule type" value="Genomic_DNA"/>
</dbReference>
<sequence>MFHLTRRRLVVALSPSSSLRTGGGQSYSASRALSSAASSALSRLGLSSSSPNAGVYEGTSFQAAGPLIKSINPSTGETIAQVIQASPEDTERVISSARKAYLSWRNVSAPNRGLLLREIAQTLRHHKDDLGLLVSLEMGKIYSEGKGEVQEIIDVADYAVGLSRSIGGSVVPSEREKHFITEVSNPLGVVGCITAFNFPVAVAGWNLALSLITGNAMVWKPSPSTPLTAIAMTKLMSKVFEAHGHSGALASLVCGGAQVGEKLVNDKRVDLISFTGSEARGREVSMAVAGRFGKSILELGGNNAAIVLPDANIPLALRSILFAALGTAGQRCTTTRRLFLHSSIADSFIEQLRKAYISTSNRIGDPLDDSSLVGPLHGQDGVQKFKAAIEDAKKEGGEIIVGGRTKDMKGEFKGGNWVEPTIVRFKDATKAEVMKRETFAPILYISTFDTLKEAIELNNGVEQGLSSTLFTKDMSSAFQWIGPAGSDTGSKLTQPPPPSPRNTQKSQRANLTPAVLISAVVNVNGSTSGAEIGAPFGGNKSTGWGRESGGDAWKQYCRWSSCTLNWSDEVALAQGVKFE</sequence>